<dbReference type="EMBL" id="JABSTQ010010923">
    <property type="protein sequence ID" value="KAG0416752.1"/>
    <property type="molecule type" value="Genomic_DNA"/>
</dbReference>
<comment type="caution">
    <text evidence="1">The sequence shown here is derived from an EMBL/GenBank/DDBJ whole genome shotgun (WGS) entry which is preliminary data.</text>
</comment>
<protein>
    <submittedName>
        <fullName evidence="1">Uncharacterized protein</fullName>
    </submittedName>
</protein>
<proteinExistence type="predicted"/>
<accession>A0AC60PAY8</accession>
<evidence type="ECO:0000313" key="1">
    <source>
        <dbReference type="EMBL" id="KAG0416752.1"/>
    </source>
</evidence>
<evidence type="ECO:0000313" key="2">
    <source>
        <dbReference type="Proteomes" id="UP000805193"/>
    </source>
</evidence>
<dbReference type="Proteomes" id="UP000805193">
    <property type="component" value="Unassembled WGS sequence"/>
</dbReference>
<gene>
    <name evidence="1" type="ORF">HPB47_006158</name>
</gene>
<name>A0AC60PAY8_IXOPE</name>
<reference evidence="1 2" key="1">
    <citation type="journal article" date="2020" name="Cell">
        <title>Large-Scale Comparative Analyses of Tick Genomes Elucidate Their Genetic Diversity and Vector Capacities.</title>
        <authorList>
            <consortium name="Tick Genome and Microbiome Consortium (TIGMIC)"/>
            <person name="Jia N."/>
            <person name="Wang J."/>
            <person name="Shi W."/>
            <person name="Du L."/>
            <person name="Sun Y."/>
            <person name="Zhan W."/>
            <person name="Jiang J.F."/>
            <person name="Wang Q."/>
            <person name="Zhang B."/>
            <person name="Ji P."/>
            <person name="Bell-Sakyi L."/>
            <person name="Cui X.M."/>
            <person name="Yuan T.T."/>
            <person name="Jiang B.G."/>
            <person name="Yang W.F."/>
            <person name="Lam T.T."/>
            <person name="Chang Q.C."/>
            <person name="Ding S.J."/>
            <person name="Wang X.J."/>
            <person name="Zhu J.G."/>
            <person name="Ruan X.D."/>
            <person name="Zhao L."/>
            <person name="Wei J.T."/>
            <person name="Ye R.Z."/>
            <person name="Que T.C."/>
            <person name="Du C.H."/>
            <person name="Zhou Y.H."/>
            <person name="Cheng J.X."/>
            <person name="Dai P.F."/>
            <person name="Guo W.B."/>
            <person name="Han X.H."/>
            <person name="Huang E.J."/>
            <person name="Li L.F."/>
            <person name="Wei W."/>
            <person name="Gao Y.C."/>
            <person name="Liu J.Z."/>
            <person name="Shao H.Z."/>
            <person name="Wang X."/>
            <person name="Wang C.C."/>
            <person name="Yang T.C."/>
            <person name="Huo Q.B."/>
            <person name="Li W."/>
            <person name="Chen H.Y."/>
            <person name="Chen S.E."/>
            <person name="Zhou L.G."/>
            <person name="Ni X.B."/>
            <person name="Tian J.H."/>
            <person name="Sheng Y."/>
            <person name="Liu T."/>
            <person name="Pan Y.S."/>
            <person name="Xia L.Y."/>
            <person name="Li J."/>
            <person name="Zhao F."/>
            <person name="Cao W.C."/>
        </authorList>
    </citation>
    <scope>NUCLEOTIDE SEQUENCE [LARGE SCALE GENOMIC DNA]</scope>
    <source>
        <strain evidence="1">Iper-2018</strain>
    </source>
</reference>
<keyword evidence="2" id="KW-1185">Reference proteome</keyword>
<sequence length="111" mass="12508">MNSYLRALLGMGTSDTDEEAEAYQLANYGTGGHFLPHHDFFQDNLHAYNSGDAAFWWNLKANGEGERLTMHAGCPVLYGSKWIANKWFWSYSNVFRLPCSTDRNASLAPLV</sequence>
<organism evidence="1 2">
    <name type="scientific">Ixodes persulcatus</name>
    <name type="common">Taiga tick</name>
    <dbReference type="NCBI Taxonomy" id="34615"/>
    <lineage>
        <taxon>Eukaryota</taxon>
        <taxon>Metazoa</taxon>
        <taxon>Ecdysozoa</taxon>
        <taxon>Arthropoda</taxon>
        <taxon>Chelicerata</taxon>
        <taxon>Arachnida</taxon>
        <taxon>Acari</taxon>
        <taxon>Parasitiformes</taxon>
        <taxon>Ixodida</taxon>
        <taxon>Ixodoidea</taxon>
        <taxon>Ixodidae</taxon>
        <taxon>Ixodinae</taxon>
        <taxon>Ixodes</taxon>
    </lineage>
</organism>